<dbReference type="InterPro" id="IPR006180">
    <property type="entry name" value="3-OHacyl-CoA_DH_CS"/>
</dbReference>
<evidence type="ECO:0000259" key="4">
    <source>
        <dbReference type="Pfam" id="PF00725"/>
    </source>
</evidence>
<keyword evidence="7" id="KW-1185">Reference proteome</keyword>
<evidence type="ECO:0000256" key="1">
    <source>
        <dbReference type="ARBA" id="ARBA00005086"/>
    </source>
</evidence>
<dbReference type="EMBL" id="VFMN01000001">
    <property type="protein sequence ID" value="TQJ08166.1"/>
    <property type="molecule type" value="Genomic_DNA"/>
</dbReference>
<dbReference type="PROSITE" id="PS00067">
    <property type="entry name" value="3HCDH"/>
    <property type="match status" value="1"/>
</dbReference>
<comment type="pathway">
    <text evidence="1">Lipid metabolism; butanoate metabolism.</text>
</comment>
<dbReference type="SUPFAM" id="SSF51735">
    <property type="entry name" value="NAD(P)-binding Rossmann-fold domains"/>
    <property type="match status" value="1"/>
</dbReference>
<dbReference type="InterPro" id="IPR036291">
    <property type="entry name" value="NAD(P)-bd_dom_sf"/>
</dbReference>
<dbReference type="PANTHER" id="PTHR48075">
    <property type="entry name" value="3-HYDROXYACYL-COA DEHYDROGENASE FAMILY PROTEIN"/>
    <property type="match status" value="1"/>
</dbReference>
<evidence type="ECO:0000256" key="2">
    <source>
        <dbReference type="ARBA" id="ARBA00009463"/>
    </source>
</evidence>
<evidence type="ECO:0000313" key="6">
    <source>
        <dbReference type="EMBL" id="TQJ08166.1"/>
    </source>
</evidence>
<dbReference type="Pfam" id="PF00725">
    <property type="entry name" value="3HCDH"/>
    <property type="match status" value="2"/>
</dbReference>
<protein>
    <submittedName>
        <fullName evidence="6">3-hydroxybutyryl-CoA dehydrogenase</fullName>
    </submittedName>
</protein>
<keyword evidence="3" id="KW-0560">Oxidoreductase</keyword>
<name>A0A542DYP6_9MICO</name>
<dbReference type="GO" id="GO:0006631">
    <property type="term" value="P:fatty acid metabolic process"/>
    <property type="evidence" value="ECO:0007669"/>
    <property type="project" value="InterPro"/>
</dbReference>
<dbReference type="Gene3D" id="1.10.1040.10">
    <property type="entry name" value="N-(1-d-carboxylethyl)-l-norvaline Dehydrogenase, domain 2"/>
    <property type="match status" value="2"/>
</dbReference>
<dbReference type="InterPro" id="IPR006176">
    <property type="entry name" value="3-OHacyl-CoA_DH_NAD-bd"/>
</dbReference>
<dbReference type="InterPro" id="IPR006108">
    <property type="entry name" value="3HC_DH_C"/>
</dbReference>
<dbReference type="GO" id="GO:0070403">
    <property type="term" value="F:NAD+ binding"/>
    <property type="evidence" value="ECO:0007669"/>
    <property type="project" value="InterPro"/>
</dbReference>
<sequence>MEAQGQVAVVGAGAMGAGIAQVAATAGHPVHLVDGRDGAARAAVDGIVRRLDDRVARGRTTREEADAVADRLHVVAAVTDLPECALVLEAVTEDLAVKQALLHEISDHQPSTTLLASNTSSLDVDRIADAVASPERVLGLHFFNPAPAMPLVEVVAGERTASAYVDFAADLVRAWGKTPVRCRSTPGFVVNRVARPFYGEAFRMLADGVAGSATLDAALRGAGFKLGPLELTDLIGQDVNLAVGTSVWEQTDRDPRYAPVPLQQDLVAQGRLGRKSGHGVFRYDAAGHAVDAQPDEARVAELVGGPLVTDPVARTLAMLVNEAVDLVDRGEASAEDVDLALRLGAGYPRGPIEWGRELGYDVVAQQLRELDAAFPGGRYRPSPALTREHA</sequence>
<proteinExistence type="inferred from homology"/>
<reference evidence="6 7" key="1">
    <citation type="submission" date="2019-06" db="EMBL/GenBank/DDBJ databases">
        <title>Sequencing the genomes of 1000 actinobacteria strains.</title>
        <authorList>
            <person name="Klenk H.-P."/>
        </authorList>
    </citation>
    <scope>NUCLEOTIDE SEQUENCE [LARGE SCALE GENOMIC DNA]</scope>
    <source>
        <strain evidence="6 7">DSM 18607</strain>
    </source>
</reference>
<organism evidence="6 7">
    <name type="scientific">Lapillicoccus jejuensis</name>
    <dbReference type="NCBI Taxonomy" id="402171"/>
    <lineage>
        <taxon>Bacteria</taxon>
        <taxon>Bacillati</taxon>
        <taxon>Actinomycetota</taxon>
        <taxon>Actinomycetes</taxon>
        <taxon>Micrococcales</taxon>
        <taxon>Intrasporangiaceae</taxon>
        <taxon>Lapillicoccus</taxon>
    </lineage>
</organism>
<dbReference type="InterPro" id="IPR013328">
    <property type="entry name" value="6PGD_dom2"/>
</dbReference>
<dbReference type="GO" id="GO:0016616">
    <property type="term" value="F:oxidoreductase activity, acting on the CH-OH group of donors, NAD or NADP as acceptor"/>
    <property type="evidence" value="ECO:0007669"/>
    <property type="project" value="InterPro"/>
</dbReference>
<accession>A0A542DYP6</accession>
<dbReference type="FunFam" id="3.40.50.720:FF:000009">
    <property type="entry name" value="Fatty oxidation complex, alpha subunit"/>
    <property type="match status" value="1"/>
</dbReference>
<dbReference type="OrthoDB" id="9771883at2"/>
<feature type="domain" description="3-hydroxyacyl-CoA dehydrogenase C-terminal" evidence="4">
    <location>
        <begin position="187"/>
        <end position="283"/>
    </location>
</feature>
<dbReference type="PANTHER" id="PTHR48075:SF5">
    <property type="entry name" value="3-HYDROXYBUTYRYL-COA DEHYDROGENASE"/>
    <property type="match status" value="1"/>
</dbReference>
<dbReference type="RefSeq" id="WP_141847689.1">
    <property type="nucleotide sequence ID" value="NZ_BAAAPR010000002.1"/>
</dbReference>
<comment type="caution">
    <text evidence="6">The sequence shown here is derived from an EMBL/GenBank/DDBJ whole genome shotgun (WGS) entry which is preliminary data.</text>
</comment>
<evidence type="ECO:0000259" key="5">
    <source>
        <dbReference type="Pfam" id="PF02737"/>
    </source>
</evidence>
<dbReference type="InterPro" id="IPR008927">
    <property type="entry name" value="6-PGluconate_DH-like_C_sf"/>
</dbReference>
<comment type="similarity">
    <text evidence="2">Belongs to the 3-hydroxyacyl-CoA dehydrogenase family.</text>
</comment>
<dbReference type="Proteomes" id="UP000317893">
    <property type="component" value="Unassembled WGS sequence"/>
</dbReference>
<gene>
    <name evidence="6" type="ORF">FB458_1250</name>
</gene>
<dbReference type="SUPFAM" id="SSF48179">
    <property type="entry name" value="6-phosphogluconate dehydrogenase C-terminal domain-like"/>
    <property type="match status" value="2"/>
</dbReference>
<evidence type="ECO:0000313" key="7">
    <source>
        <dbReference type="Proteomes" id="UP000317893"/>
    </source>
</evidence>
<dbReference type="AlphaFoldDB" id="A0A542DYP6"/>
<feature type="domain" description="3-hydroxyacyl-CoA dehydrogenase C-terminal" evidence="4">
    <location>
        <begin position="312"/>
        <end position="386"/>
    </location>
</feature>
<evidence type="ECO:0000256" key="3">
    <source>
        <dbReference type="ARBA" id="ARBA00023002"/>
    </source>
</evidence>
<dbReference type="Gene3D" id="3.40.50.720">
    <property type="entry name" value="NAD(P)-binding Rossmann-like Domain"/>
    <property type="match status" value="1"/>
</dbReference>
<dbReference type="Pfam" id="PF02737">
    <property type="entry name" value="3HCDH_N"/>
    <property type="match status" value="1"/>
</dbReference>
<feature type="domain" description="3-hydroxyacyl-CoA dehydrogenase NAD binding" evidence="5">
    <location>
        <begin position="6"/>
        <end position="183"/>
    </location>
</feature>